<dbReference type="PANTHER" id="PTHR10491:SF4">
    <property type="entry name" value="METHIONINE ADENOSYLTRANSFERASE 2 SUBUNIT BETA"/>
    <property type="match status" value="1"/>
</dbReference>
<evidence type="ECO:0000256" key="2">
    <source>
        <dbReference type="RuleBase" id="RU364082"/>
    </source>
</evidence>
<dbReference type="EMBL" id="MFBU01000018">
    <property type="protein sequence ID" value="OGE06340.1"/>
    <property type="molecule type" value="Genomic_DNA"/>
</dbReference>
<dbReference type="PANTHER" id="PTHR10491">
    <property type="entry name" value="DTDP-4-DEHYDRORHAMNOSE REDUCTASE"/>
    <property type="match status" value="1"/>
</dbReference>
<dbReference type="UniPathway" id="UPA00124"/>
<dbReference type="SUPFAM" id="SSF51735">
    <property type="entry name" value="NAD(P)-binding Rossmann-fold domains"/>
    <property type="match status" value="1"/>
</dbReference>
<dbReference type="InterPro" id="IPR005913">
    <property type="entry name" value="dTDP_dehydrorham_reduct"/>
</dbReference>
<dbReference type="STRING" id="1797731.A2W70_00075"/>
<accession>A0A1F5HQH0</accession>
<organism evidence="4 5">
    <name type="scientific">Candidatus Curtissbacteria bacterium RIFCSPLOWO2_02_41_11</name>
    <dbReference type="NCBI Taxonomy" id="1797731"/>
    <lineage>
        <taxon>Bacteria</taxon>
        <taxon>Candidatus Curtissiibacteriota</taxon>
    </lineage>
</organism>
<protein>
    <recommendedName>
        <fullName evidence="2">dTDP-4-dehydrorhamnose reductase</fullName>
        <ecNumber evidence="2">1.1.1.133</ecNumber>
    </recommendedName>
</protein>
<dbReference type="AlphaFoldDB" id="A0A1F5HQH0"/>
<name>A0A1F5HQH0_9BACT</name>
<feature type="domain" description="RmlD-like substrate binding" evidence="3">
    <location>
        <begin position="13"/>
        <end position="298"/>
    </location>
</feature>
<dbReference type="Pfam" id="PF04321">
    <property type="entry name" value="RmlD_sub_bind"/>
    <property type="match status" value="1"/>
</dbReference>
<dbReference type="InterPro" id="IPR029903">
    <property type="entry name" value="RmlD-like-bd"/>
</dbReference>
<dbReference type="GO" id="GO:0019305">
    <property type="term" value="P:dTDP-rhamnose biosynthetic process"/>
    <property type="evidence" value="ECO:0007669"/>
    <property type="project" value="UniProtKB-UniPathway"/>
</dbReference>
<comment type="function">
    <text evidence="2">Catalyzes the reduction of dTDP-6-deoxy-L-lyxo-4-hexulose to yield dTDP-L-rhamnose.</text>
</comment>
<evidence type="ECO:0000313" key="4">
    <source>
        <dbReference type="EMBL" id="OGE06340.1"/>
    </source>
</evidence>
<sequence>MILQTDKKIPLAVIGSSSMVGSRFCELASTSFNLCKADLKGVVSIDITKKASVENFFKTYDFEWLILFSAFTDVDAAEKQRGDKNGLCYQINVKGTANVVDACKNSNRKLIFISTDFVFDGQNGPYSEESQPGGDLDKISWYGLTKIEAENYVRENLANFLILRIAYPYRGRFEGKDDIAKRILRLYQAGQLYPMFTDQIITPTFIDDIAEAVKLLVSTDKRGILHLVSPRQTTQFEFAKELIRVFKGDISKIQKGSIIDFLKIPGHTPRPINGGLKVEKTKALGFQPTDWQEGIKIIHEQSKGQLV</sequence>
<comment type="similarity">
    <text evidence="1 2">Belongs to the dTDP-4-dehydrorhamnose reductase family.</text>
</comment>
<comment type="caution">
    <text evidence="4">The sequence shown here is derived from an EMBL/GenBank/DDBJ whole genome shotgun (WGS) entry which is preliminary data.</text>
</comment>
<dbReference type="Gene3D" id="3.40.50.720">
    <property type="entry name" value="NAD(P)-binding Rossmann-like Domain"/>
    <property type="match status" value="1"/>
</dbReference>
<gene>
    <name evidence="4" type="ORF">A2W70_00075</name>
</gene>
<proteinExistence type="inferred from homology"/>
<dbReference type="Gene3D" id="3.90.25.10">
    <property type="entry name" value="UDP-galactose 4-epimerase, domain 1"/>
    <property type="match status" value="1"/>
</dbReference>
<comment type="pathway">
    <text evidence="2">Carbohydrate biosynthesis; dTDP-L-rhamnose biosynthesis.</text>
</comment>
<evidence type="ECO:0000259" key="3">
    <source>
        <dbReference type="Pfam" id="PF04321"/>
    </source>
</evidence>
<dbReference type="InterPro" id="IPR036291">
    <property type="entry name" value="NAD(P)-bd_dom_sf"/>
</dbReference>
<keyword evidence="2" id="KW-0560">Oxidoreductase</keyword>
<keyword evidence="2" id="KW-0521">NADP</keyword>
<reference evidence="4 5" key="1">
    <citation type="journal article" date="2016" name="Nat. Commun.">
        <title>Thousands of microbial genomes shed light on interconnected biogeochemical processes in an aquifer system.</title>
        <authorList>
            <person name="Anantharaman K."/>
            <person name="Brown C.T."/>
            <person name="Hug L.A."/>
            <person name="Sharon I."/>
            <person name="Castelle C.J."/>
            <person name="Probst A.J."/>
            <person name="Thomas B.C."/>
            <person name="Singh A."/>
            <person name="Wilkins M.J."/>
            <person name="Karaoz U."/>
            <person name="Brodie E.L."/>
            <person name="Williams K.H."/>
            <person name="Hubbard S.S."/>
            <person name="Banfield J.F."/>
        </authorList>
    </citation>
    <scope>NUCLEOTIDE SEQUENCE [LARGE SCALE GENOMIC DNA]</scope>
</reference>
<dbReference type="EC" id="1.1.1.133" evidence="2"/>
<evidence type="ECO:0000256" key="1">
    <source>
        <dbReference type="ARBA" id="ARBA00010944"/>
    </source>
</evidence>
<dbReference type="GO" id="GO:0008831">
    <property type="term" value="F:dTDP-4-dehydrorhamnose reductase activity"/>
    <property type="evidence" value="ECO:0007669"/>
    <property type="project" value="UniProtKB-EC"/>
</dbReference>
<dbReference type="Proteomes" id="UP000177747">
    <property type="component" value="Unassembled WGS sequence"/>
</dbReference>
<evidence type="ECO:0000313" key="5">
    <source>
        <dbReference type="Proteomes" id="UP000177747"/>
    </source>
</evidence>